<sequence length="254" mass="29566">MPSPRISVIINCKNGEIFLEEVFKALKKQKFKDFEVIFLDSGSVDGSKKIFDRYKEDNYFYVEGNENDSLAESRNKAVKKSRGEWLCFNDQDDIYLSERFSDPMKIAEKDTDLKLIFSDFEKIDLNSKSLGSGSFGKCSFSNVLLGTANVGLLTLTVKRDCFDSLGGFDERYPHSQDYHLILKIIKKHKFHYIDKVLAKYRIHNKSMSSQMLSDGSLYLETAKIAMNYLPRPEAVFRVVEMYSKYLYRKFFRKK</sequence>
<comment type="caution">
    <text evidence="2">The sequence shown here is derived from an EMBL/GenBank/DDBJ whole genome shotgun (WGS) entry which is preliminary data.</text>
</comment>
<dbReference type="Proteomes" id="UP000315825">
    <property type="component" value="Unassembled WGS sequence"/>
</dbReference>
<dbReference type="Gene3D" id="3.90.550.10">
    <property type="entry name" value="Spore Coat Polysaccharide Biosynthesis Protein SpsA, Chain A"/>
    <property type="match status" value="1"/>
</dbReference>
<dbReference type="GO" id="GO:0016758">
    <property type="term" value="F:hexosyltransferase activity"/>
    <property type="evidence" value="ECO:0007669"/>
    <property type="project" value="UniProtKB-ARBA"/>
</dbReference>
<evidence type="ECO:0000259" key="1">
    <source>
        <dbReference type="Pfam" id="PF00535"/>
    </source>
</evidence>
<dbReference type="InterPro" id="IPR029044">
    <property type="entry name" value="Nucleotide-diphossugar_trans"/>
</dbReference>
<organism evidence="2 3">
    <name type="scientific">SAR86 cluster bacterium</name>
    <dbReference type="NCBI Taxonomy" id="2030880"/>
    <lineage>
        <taxon>Bacteria</taxon>
        <taxon>Pseudomonadati</taxon>
        <taxon>Pseudomonadota</taxon>
        <taxon>Gammaproteobacteria</taxon>
        <taxon>SAR86 cluster</taxon>
    </lineage>
</organism>
<dbReference type="InterPro" id="IPR001173">
    <property type="entry name" value="Glyco_trans_2-like"/>
</dbReference>
<dbReference type="Pfam" id="PF00535">
    <property type="entry name" value="Glycos_transf_2"/>
    <property type="match status" value="1"/>
</dbReference>
<protein>
    <submittedName>
        <fullName evidence="2">Glycosyltransferase</fullName>
    </submittedName>
</protein>
<dbReference type="EMBL" id="SHBE01000005">
    <property type="protein sequence ID" value="RZO26300.1"/>
    <property type="molecule type" value="Genomic_DNA"/>
</dbReference>
<keyword evidence="2" id="KW-0808">Transferase</keyword>
<name>A0A520MYJ4_9GAMM</name>
<proteinExistence type="predicted"/>
<evidence type="ECO:0000313" key="3">
    <source>
        <dbReference type="Proteomes" id="UP000315825"/>
    </source>
</evidence>
<dbReference type="PANTHER" id="PTHR22916:SF3">
    <property type="entry name" value="UDP-GLCNAC:BETAGAL BETA-1,3-N-ACETYLGLUCOSAMINYLTRANSFERASE-LIKE PROTEIN 1"/>
    <property type="match status" value="1"/>
</dbReference>
<evidence type="ECO:0000313" key="2">
    <source>
        <dbReference type="EMBL" id="RZO26300.1"/>
    </source>
</evidence>
<dbReference type="SUPFAM" id="SSF53448">
    <property type="entry name" value="Nucleotide-diphospho-sugar transferases"/>
    <property type="match status" value="1"/>
</dbReference>
<dbReference type="PANTHER" id="PTHR22916">
    <property type="entry name" value="GLYCOSYLTRANSFERASE"/>
    <property type="match status" value="1"/>
</dbReference>
<dbReference type="AlphaFoldDB" id="A0A520MYJ4"/>
<gene>
    <name evidence="2" type="ORF">EVA92_03295</name>
</gene>
<reference evidence="2 3" key="1">
    <citation type="submission" date="2019-02" db="EMBL/GenBank/DDBJ databases">
        <title>Prokaryotic population dynamics and viral predation in marine succession experiment using metagenomics: the confinement effect.</title>
        <authorList>
            <person name="Haro-Moreno J.M."/>
            <person name="Rodriguez-Valera F."/>
            <person name="Lopez-Perez M."/>
        </authorList>
    </citation>
    <scope>NUCLEOTIDE SEQUENCE [LARGE SCALE GENOMIC DNA]</scope>
    <source>
        <strain evidence="2">MED-G159</strain>
    </source>
</reference>
<accession>A0A520MYJ4</accession>
<feature type="domain" description="Glycosyltransferase 2-like" evidence="1">
    <location>
        <begin position="7"/>
        <end position="112"/>
    </location>
</feature>